<evidence type="ECO:0000313" key="1">
    <source>
        <dbReference type="EMBL" id="KAH7990618.1"/>
    </source>
</evidence>
<gene>
    <name evidence="1" type="ORF">K3G42_009334</name>
</gene>
<proteinExistence type="predicted"/>
<sequence>MEKMTLSALVTLLLIFGAVITEGHLFNLQKMIKQVTGERAIPNYFAYGCYCGWGGKGKPLDDTDWCCRKHDCCYDQIVRQRCRPKTSKYSYTYQSGNVKCGHGTSCQQQICECDRDLVLCLKKHLGSYRKDFRFHWNIDCRVLLTAADLRHKSDSRFDPPERIFSIPARGRYFLVNFVLELKLCSGLSTVEDLNFSVLSPQCGDHWRILSCLLRWCLTMNHLLMIAALVTSGGYGAHGKKRDRVTGCFCPADDSRWYMWRKEETRCCAFSPPLTSNPNSSDPGCCQILNCCYDYLKTKQCDATKTSYSYTYDGKMLNVDPGVCYGARLSGFMPFMLRTGFGKTPVSLVQTAQDENRHGIPLLLLWALPFANGNLVQFADMVRRVTGRLPSLFYNGYGCYCGLGGSKQPLDETDWCCHAHDCCYGKMSSLGCDPKLETYSYFFSKGALSCGGKTMCHRMICECDKEAALCFQRAAKTYRITKVYYPNLLCRGATPPC</sequence>
<protein>
    <submittedName>
        <fullName evidence="1">Uncharacterized protein</fullName>
    </submittedName>
</protein>
<organism evidence="1 2">
    <name type="scientific">Sphaerodactylus townsendi</name>
    <dbReference type="NCBI Taxonomy" id="933632"/>
    <lineage>
        <taxon>Eukaryota</taxon>
        <taxon>Metazoa</taxon>
        <taxon>Chordata</taxon>
        <taxon>Craniata</taxon>
        <taxon>Vertebrata</taxon>
        <taxon>Euteleostomi</taxon>
        <taxon>Lepidosauria</taxon>
        <taxon>Squamata</taxon>
        <taxon>Bifurcata</taxon>
        <taxon>Gekkota</taxon>
        <taxon>Sphaerodactylidae</taxon>
        <taxon>Sphaerodactylus</taxon>
    </lineage>
</organism>
<dbReference type="Proteomes" id="UP000827872">
    <property type="component" value="Linkage Group LG16"/>
</dbReference>
<accession>A0ACB8EE04</accession>
<keyword evidence="2" id="KW-1185">Reference proteome</keyword>
<evidence type="ECO:0000313" key="2">
    <source>
        <dbReference type="Proteomes" id="UP000827872"/>
    </source>
</evidence>
<name>A0ACB8EE04_9SAUR</name>
<dbReference type="EMBL" id="CM037629">
    <property type="protein sequence ID" value="KAH7990618.1"/>
    <property type="molecule type" value="Genomic_DNA"/>
</dbReference>
<comment type="caution">
    <text evidence="1">The sequence shown here is derived from an EMBL/GenBank/DDBJ whole genome shotgun (WGS) entry which is preliminary data.</text>
</comment>
<reference evidence="1" key="1">
    <citation type="submission" date="2021-08" db="EMBL/GenBank/DDBJ databases">
        <title>The first chromosome-level gecko genome reveals the dynamic sex chromosomes of Neotropical dwarf geckos (Sphaerodactylidae: Sphaerodactylus).</title>
        <authorList>
            <person name="Pinto B.J."/>
            <person name="Keating S.E."/>
            <person name="Gamble T."/>
        </authorList>
    </citation>
    <scope>NUCLEOTIDE SEQUENCE</scope>
    <source>
        <strain evidence="1">TG3544</strain>
    </source>
</reference>